<protein>
    <recommendedName>
        <fullName evidence="3">alcohol dehydrogenase</fullName>
        <ecNumber evidence="3">1.1.1.1</ecNumber>
    </recommendedName>
</protein>
<keyword evidence="5 7" id="KW-0862">Zinc</keyword>
<dbReference type="Gene3D" id="3.40.50.720">
    <property type="entry name" value="NAD(P)-binding Rossmann-like Domain"/>
    <property type="match status" value="1"/>
</dbReference>
<dbReference type="Pfam" id="PF08240">
    <property type="entry name" value="ADH_N"/>
    <property type="match status" value="1"/>
</dbReference>
<dbReference type="Pfam" id="PF00107">
    <property type="entry name" value="ADH_zinc_N"/>
    <property type="match status" value="1"/>
</dbReference>
<evidence type="ECO:0000256" key="3">
    <source>
        <dbReference type="ARBA" id="ARBA00013190"/>
    </source>
</evidence>
<dbReference type="InterPro" id="IPR013154">
    <property type="entry name" value="ADH-like_N"/>
</dbReference>
<evidence type="ECO:0000256" key="6">
    <source>
        <dbReference type="ARBA" id="ARBA00023002"/>
    </source>
</evidence>
<dbReference type="EMBL" id="JBFAEG010000043">
    <property type="protein sequence ID" value="MEU5712996.1"/>
    <property type="molecule type" value="Genomic_DNA"/>
</dbReference>
<dbReference type="SUPFAM" id="SSF50129">
    <property type="entry name" value="GroES-like"/>
    <property type="match status" value="1"/>
</dbReference>
<evidence type="ECO:0000256" key="2">
    <source>
        <dbReference type="ARBA" id="ARBA00008072"/>
    </source>
</evidence>
<evidence type="ECO:0000256" key="5">
    <source>
        <dbReference type="ARBA" id="ARBA00022833"/>
    </source>
</evidence>
<reference evidence="9 10" key="1">
    <citation type="submission" date="2024-06" db="EMBL/GenBank/DDBJ databases">
        <title>The Natural Products Discovery Center: Release of the First 8490 Sequenced Strains for Exploring Actinobacteria Biosynthetic Diversity.</title>
        <authorList>
            <person name="Kalkreuter E."/>
            <person name="Kautsar S.A."/>
            <person name="Yang D."/>
            <person name="Bader C.D."/>
            <person name="Teijaro C.N."/>
            <person name="Fluegel L."/>
            <person name="Davis C.M."/>
            <person name="Simpson J.R."/>
            <person name="Lauterbach L."/>
            <person name="Steele A.D."/>
            <person name="Gui C."/>
            <person name="Meng S."/>
            <person name="Li G."/>
            <person name="Viehrig K."/>
            <person name="Ye F."/>
            <person name="Su P."/>
            <person name="Kiefer A.F."/>
            <person name="Nichols A."/>
            <person name="Cepeda A.J."/>
            <person name="Yan W."/>
            <person name="Fan B."/>
            <person name="Jiang Y."/>
            <person name="Adhikari A."/>
            <person name="Zheng C.-J."/>
            <person name="Schuster L."/>
            <person name="Cowan T.M."/>
            <person name="Smanski M.J."/>
            <person name="Chevrette M.G."/>
            <person name="De Carvalho L.P.S."/>
            <person name="Shen B."/>
        </authorList>
    </citation>
    <scope>NUCLEOTIDE SEQUENCE [LARGE SCALE GENOMIC DNA]</scope>
    <source>
        <strain evidence="9 10">NPDC020594</strain>
    </source>
</reference>
<sequence>MLSSRAVLVDEPAGVLLTGRRDLPDPGPFQVRLAVEACGVCHTDSLMVEGHLPGLSFPVTPGHEIAGRVDAVGEHVAGWQVGDRVAVGWFGGHCGHCRFCRRGDFIHCTSLQVPSRAYPGGYADAMVVPASALARIPDGLSAVHAAPLACAGVTTFNGLRHSGAGPGDLVAILGLGGLGHLGVQFAVRMGFETVVIARGEEKRALAAELGAHHYIDSTAEETGPALRALGGARAVLATAGNSDTMSAAVDGLGPDGVLVVLGVDAEPMRISPLQLIDLTKGVRGMPSGTSADIEDTLRFAALTGVRPHVEEMPLERAADAYARMMDNRARFRVVLTTGVRAVRP</sequence>
<dbReference type="InterPro" id="IPR011032">
    <property type="entry name" value="GroES-like_sf"/>
</dbReference>
<dbReference type="InterPro" id="IPR002328">
    <property type="entry name" value="ADH_Zn_CS"/>
</dbReference>
<keyword evidence="6" id="KW-0560">Oxidoreductase</keyword>
<dbReference type="SUPFAM" id="SSF51735">
    <property type="entry name" value="NAD(P)-binding Rossmann-fold domains"/>
    <property type="match status" value="1"/>
</dbReference>
<dbReference type="EC" id="1.1.1.1" evidence="3"/>
<dbReference type="PANTHER" id="PTHR42940">
    <property type="entry name" value="ALCOHOL DEHYDROGENASE 1-RELATED"/>
    <property type="match status" value="1"/>
</dbReference>
<evidence type="ECO:0000256" key="7">
    <source>
        <dbReference type="RuleBase" id="RU361277"/>
    </source>
</evidence>
<dbReference type="PROSITE" id="PS00059">
    <property type="entry name" value="ADH_ZINC"/>
    <property type="match status" value="1"/>
</dbReference>
<keyword evidence="4 7" id="KW-0479">Metal-binding</keyword>
<evidence type="ECO:0000256" key="1">
    <source>
        <dbReference type="ARBA" id="ARBA00001947"/>
    </source>
</evidence>
<keyword evidence="10" id="KW-1185">Reference proteome</keyword>
<evidence type="ECO:0000259" key="8">
    <source>
        <dbReference type="SMART" id="SM00829"/>
    </source>
</evidence>
<organism evidence="9 10">
    <name type="scientific">Streptomyces flaveolus</name>
    <dbReference type="NCBI Taxonomy" id="67297"/>
    <lineage>
        <taxon>Bacteria</taxon>
        <taxon>Bacillati</taxon>
        <taxon>Actinomycetota</taxon>
        <taxon>Actinomycetes</taxon>
        <taxon>Kitasatosporales</taxon>
        <taxon>Streptomycetaceae</taxon>
        <taxon>Streptomyces</taxon>
    </lineage>
</organism>
<dbReference type="InterPro" id="IPR013149">
    <property type="entry name" value="ADH-like_C"/>
</dbReference>
<feature type="domain" description="Enoyl reductase (ER)" evidence="8">
    <location>
        <begin position="14"/>
        <end position="335"/>
    </location>
</feature>
<name>A0ABV3AM19_9ACTN</name>
<comment type="cofactor">
    <cofactor evidence="1 7">
        <name>Zn(2+)</name>
        <dbReference type="ChEBI" id="CHEBI:29105"/>
    </cofactor>
</comment>
<accession>A0ABV3AM19</accession>
<comment type="similarity">
    <text evidence="2 7">Belongs to the zinc-containing alcohol dehydrogenase family.</text>
</comment>
<dbReference type="RefSeq" id="WP_030658623.1">
    <property type="nucleotide sequence ID" value="NZ_JBEXDP010000117.1"/>
</dbReference>
<dbReference type="InterPro" id="IPR020843">
    <property type="entry name" value="ER"/>
</dbReference>
<evidence type="ECO:0000256" key="4">
    <source>
        <dbReference type="ARBA" id="ARBA00022723"/>
    </source>
</evidence>
<dbReference type="PANTHER" id="PTHR42940:SF7">
    <property type="entry name" value="ALCOHOL DEHYDROGENASE-LIKE N-TERMINAL DOMAIN-CONTAINING PROTEIN"/>
    <property type="match status" value="1"/>
</dbReference>
<gene>
    <name evidence="9" type="ORF">AB0H04_40325</name>
</gene>
<dbReference type="Proteomes" id="UP001551011">
    <property type="component" value="Unassembled WGS sequence"/>
</dbReference>
<proteinExistence type="inferred from homology"/>
<comment type="caution">
    <text evidence="9">The sequence shown here is derived from an EMBL/GenBank/DDBJ whole genome shotgun (WGS) entry which is preliminary data.</text>
</comment>
<dbReference type="Gene3D" id="3.90.180.10">
    <property type="entry name" value="Medium-chain alcohol dehydrogenases, catalytic domain"/>
    <property type="match status" value="1"/>
</dbReference>
<dbReference type="CDD" id="cd08296">
    <property type="entry name" value="CAD_like"/>
    <property type="match status" value="1"/>
</dbReference>
<dbReference type="SMART" id="SM00829">
    <property type="entry name" value="PKS_ER"/>
    <property type="match status" value="1"/>
</dbReference>
<evidence type="ECO:0000313" key="9">
    <source>
        <dbReference type="EMBL" id="MEU5712996.1"/>
    </source>
</evidence>
<evidence type="ECO:0000313" key="10">
    <source>
        <dbReference type="Proteomes" id="UP001551011"/>
    </source>
</evidence>
<dbReference type="InterPro" id="IPR036291">
    <property type="entry name" value="NAD(P)-bd_dom_sf"/>
</dbReference>